<comment type="caution">
    <text evidence="1">The sequence shown here is derived from an EMBL/GenBank/DDBJ whole genome shotgun (WGS) entry which is preliminary data.</text>
</comment>
<evidence type="ECO:0000313" key="1">
    <source>
        <dbReference type="EMBL" id="MBV7391034.1"/>
    </source>
</evidence>
<reference evidence="1 2" key="1">
    <citation type="submission" date="2021-06" db="EMBL/GenBank/DDBJ databases">
        <title>Enterococcus alishanensis sp. nov., a novel lactic acid bacterium isolated from fresh coffee beans.</title>
        <authorList>
            <person name="Chen Y.-S."/>
        </authorList>
    </citation>
    <scope>NUCLEOTIDE SEQUENCE [LARGE SCALE GENOMIC DNA]</scope>
    <source>
        <strain evidence="1 2">ALS3</strain>
    </source>
</reference>
<keyword evidence="2" id="KW-1185">Reference proteome</keyword>
<protein>
    <submittedName>
        <fullName evidence="1">Uncharacterized protein</fullName>
    </submittedName>
</protein>
<organism evidence="1 2">
    <name type="scientific">Enterococcus alishanensis</name>
    <dbReference type="NCBI Taxonomy" id="1303817"/>
    <lineage>
        <taxon>Bacteria</taxon>
        <taxon>Bacillati</taxon>
        <taxon>Bacillota</taxon>
        <taxon>Bacilli</taxon>
        <taxon>Lactobacillales</taxon>
        <taxon>Enterococcaceae</taxon>
        <taxon>Enterococcus</taxon>
    </lineage>
</organism>
<dbReference type="EMBL" id="JAHUZB010000003">
    <property type="protein sequence ID" value="MBV7391034.1"/>
    <property type="molecule type" value="Genomic_DNA"/>
</dbReference>
<proteinExistence type="predicted"/>
<gene>
    <name evidence="1" type="ORF">KUA55_10100</name>
</gene>
<name>A0ABS6TDR5_9ENTE</name>
<evidence type="ECO:0000313" key="2">
    <source>
        <dbReference type="Proteomes" id="UP000774130"/>
    </source>
</evidence>
<accession>A0ABS6TDR5</accession>
<sequence length="72" mass="8432">MMEDFIRKYLGDEYGDFYKNSNITTQNEIDISIINILSKRNSVKEINIAKEIVQSDNQLKLSYILEADLKSR</sequence>
<dbReference type="Proteomes" id="UP000774130">
    <property type="component" value="Unassembled WGS sequence"/>
</dbReference>
<dbReference type="RefSeq" id="WP_218326062.1">
    <property type="nucleotide sequence ID" value="NZ_JAHUZB010000003.1"/>
</dbReference>